<dbReference type="Pfam" id="PF04433">
    <property type="entry name" value="SWIRM"/>
    <property type="match status" value="1"/>
</dbReference>
<organism evidence="3 4">
    <name type="scientific">Jimgerdemannia flammicorona</name>
    <dbReference type="NCBI Taxonomy" id="994334"/>
    <lineage>
        <taxon>Eukaryota</taxon>
        <taxon>Fungi</taxon>
        <taxon>Fungi incertae sedis</taxon>
        <taxon>Mucoromycota</taxon>
        <taxon>Mucoromycotina</taxon>
        <taxon>Endogonomycetes</taxon>
        <taxon>Endogonales</taxon>
        <taxon>Endogonaceae</taxon>
        <taxon>Jimgerdemannia</taxon>
    </lineage>
</organism>
<evidence type="ECO:0000256" key="1">
    <source>
        <dbReference type="SAM" id="MobiDB-lite"/>
    </source>
</evidence>
<accession>A0A432ZZ33</accession>
<dbReference type="PROSITE" id="PS50934">
    <property type="entry name" value="SWIRM"/>
    <property type="match status" value="1"/>
</dbReference>
<dbReference type="OrthoDB" id="5598695at2759"/>
<dbReference type="Proteomes" id="UP000268093">
    <property type="component" value="Unassembled WGS sequence"/>
</dbReference>
<dbReference type="GO" id="GO:0010468">
    <property type="term" value="P:regulation of gene expression"/>
    <property type="evidence" value="ECO:0007669"/>
    <property type="project" value="UniProtKB-ARBA"/>
</dbReference>
<feature type="region of interest" description="Disordered" evidence="1">
    <location>
        <begin position="243"/>
        <end position="263"/>
    </location>
</feature>
<comment type="caution">
    <text evidence="3">The sequence shown here is derived from an EMBL/GenBank/DDBJ whole genome shotgun (WGS) entry which is preliminary data.</text>
</comment>
<dbReference type="FunFam" id="1.10.10.10:FF:000087">
    <property type="entry name" value="Transcriptional adapter 2"/>
    <property type="match status" value="1"/>
</dbReference>
<name>A0A432ZZ33_9FUNG</name>
<feature type="region of interest" description="Disordered" evidence="1">
    <location>
        <begin position="122"/>
        <end position="169"/>
    </location>
</feature>
<proteinExistence type="predicted"/>
<dbReference type="SUPFAM" id="SSF46689">
    <property type="entry name" value="Homeodomain-like"/>
    <property type="match status" value="1"/>
</dbReference>
<keyword evidence="4" id="KW-1185">Reference proteome</keyword>
<reference evidence="3 4" key="1">
    <citation type="journal article" date="2018" name="New Phytol.">
        <title>Phylogenomics of Endogonaceae and evolution of mycorrhizas within Mucoromycota.</title>
        <authorList>
            <person name="Chang Y."/>
            <person name="Desiro A."/>
            <person name="Na H."/>
            <person name="Sandor L."/>
            <person name="Lipzen A."/>
            <person name="Clum A."/>
            <person name="Barry K."/>
            <person name="Grigoriev I.V."/>
            <person name="Martin F.M."/>
            <person name="Stajich J.E."/>
            <person name="Smith M.E."/>
            <person name="Bonito G."/>
            <person name="Spatafora J.W."/>
        </authorList>
    </citation>
    <scope>NUCLEOTIDE SEQUENCE [LARGE SCALE GENOMIC DNA]</scope>
    <source>
        <strain evidence="3 4">GMNB39</strain>
    </source>
</reference>
<dbReference type="AlphaFoldDB" id="A0A432ZZ33"/>
<sequence>MLVLTTTPIIPPSVAHSPLLKTDKLAPNESLISPPLTPTRVQCPQFIPSPQSPHNHDRLAFSPILPVEPYFPALDHMEADADVAVDALTMLSQPVLSPPQHAHRRNKNNVRSFHRMRHRLSQSVNDHPSRHLLPLPAAVEPRIHPRKRTVPMRSPIAAPPSSDESDHRSLPVPEAFVFEMNIYEQYLRDPAPLLRPILPAEPLFTPRRPRRQSAEMSRSVSHESDVMSSIDAMDCVFENRNSKVPVDSDDEGSISQEDGWAPDRGVLDERPPRIVWKGVPLDIHDMPHFHLLHPAEVHIASTLRLTPIQYIKCKNTLVQAARAHIRRGLPFRKSDAQKLCRVDVNKTSRLWTVFGSLGWFGESWHQP</sequence>
<dbReference type="Gene3D" id="1.10.10.10">
    <property type="entry name" value="Winged helix-like DNA-binding domain superfamily/Winged helix DNA-binding domain"/>
    <property type="match status" value="1"/>
</dbReference>
<dbReference type="InterPro" id="IPR007526">
    <property type="entry name" value="SWIRM"/>
</dbReference>
<gene>
    <name evidence="3" type="ORF">BC936DRAFT_143368</name>
</gene>
<feature type="domain" description="SWIRM" evidence="2">
    <location>
        <begin position="272"/>
        <end position="367"/>
    </location>
</feature>
<dbReference type="EMBL" id="RBNI01026482">
    <property type="protein sequence ID" value="RUO95720.1"/>
    <property type="molecule type" value="Genomic_DNA"/>
</dbReference>
<dbReference type="InterPro" id="IPR036388">
    <property type="entry name" value="WH-like_DNA-bd_sf"/>
</dbReference>
<evidence type="ECO:0000313" key="4">
    <source>
        <dbReference type="Proteomes" id="UP000268093"/>
    </source>
</evidence>
<evidence type="ECO:0000313" key="3">
    <source>
        <dbReference type="EMBL" id="RUO95720.1"/>
    </source>
</evidence>
<protein>
    <recommendedName>
        <fullName evidence="2">SWIRM domain-containing protein</fullName>
    </recommendedName>
</protein>
<dbReference type="InterPro" id="IPR009057">
    <property type="entry name" value="Homeodomain-like_sf"/>
</dbReference>
<evidence type="ECO:0000259" key="2">
    <source>
        <dbReference type="PROSITE" id="PS50934"/>
    </source>
</evidence>